<reference evidence="2 3" key="1">
    <citation type="journal article" date="2012" name="PLoS Pathog.">
        <title>Diverse lifestyles and strategies of plant pathogenesis encoded in the genomes of eighteen Dothideomycetes fungi.</title>
        <authorList>
            <person name="Ohm R.A."/>
            <person name="Feau N."/>
            <person name="Henrissat B."/>
            <person name="Schoch C.L."/>
            <person name="Horwitz B.A."/>
            <person name="Barry K.W."/>
            <person name="Condon B.J."/>
            <person name="Copeland A.C."/>
            <person name="Dhillon B."/>
            <person name="Glaser F."/>
            <person name="Hesse C.N."/>
            <person name="Kosti I."/>
            <person name="LaButti K."/>
            <person name="Lindquist E.A."/>
            <person name="Lucas S."/>
            <person name="Salamov A.A."/>
            <person name="Bradshaw R.E."/>
            <person name="Ciuffetti L."/>
            <person name="Hamelin R.C."/>
            <person name="Kema G.H.J."/>
            <person name="Lawrence C."/>
            <person name="Scott J.A."/>
            <person name="Spatafora J.W."/>
            <person name="Turgeon B.G."/>
            <person name="de Wit P.J.G.M."/>
            <person name="Zhong S."/>
            <person name="Goodwin S.B."/>
            <person name="Grigoriev I.V."/>
        </authorList>
    </citation>
    <scope>NUCLEOTIDE SEQUENCE [LARGE SCALE GENOMIC DNA]</scope>
    <source>
        <strain evidence="3">ND90Pr / ATCC 201652</strain>
    </source>
</reference>
<dbReference type="KEGG" id="bsc:COCSADRAFT_36851"/>
<dbReference type="InterPro" id="IPR036770">
    <property type="entry name" value="Ankyrin_rpt-contain_sf"/>
</dbReference>
<proteinExistence type="predicted"/>
<dbReference type="GeneID" id="19138836"/>
<evidence type="ECO:0000313" key="2">
    <source>
        <dbReference type="EMBL" id="EMD64277.1"/>
    </source>
</evidence>
<feature type="region of interest" description="Disordered" evidence="1">
    <location>
        <begin position="45"/>
        <end position="64"/>
    </location>
</feature>
<dbReference type="Proteomes" id="UP000016934">
    <property type="component" value="Unassembled WGS sequence"/>
</dbReference>
<reference evidence="3" key="2">
    <citation type="journal article" date="2013" name="PLoS Genet.">
        <title>Comparative genome structure, secondary metabolite, and effector coding capacity across Cochliobolus pathogens.</title>
        <authorList>
            <person name="Condon B.J."/>
            <person name="Leng Y."/>
            <person name="Wu D."/>
            <person name="Bushley K.E."/>
            <person name="Ohm R.A."/>
            <person name="Otillar R."/>
            <person name="Martin J."/>
            <person name="Schackwitz W."/>
            <person name="Grimwood J."/>
            <person name="MohdZainudin N."/>
            <person name="Xue C."/>
            <person name="Wang R."/>
            <person name="Manning V.A."/>
            <person name="Dhillon B."/>
            <person name="Tu Z.J."/>
            <person name="Steffenson B.J."/>
            <person name="Salamov A."/>
            <person name="Sun H."/>
            <person name="Lowry S."/>
            <person name="LaButti K."/>
            <person name="Han J."/>
            <person name="Copeland A."/>
            <person name="Lindquist E."/>
            <person name="Barry K."/>
            <person name="Schmutz J."/>
            <person name="Baker S.E."/>
            <person name="Ciuffetti L.M."/>
            <person name="Grigoriev I.V."/>
            <person name="Zhong S."/>
            <person name="Turgeon B.G."/>
        </authorList>
    </citation>
    <scope>NUCLEOTIDE SEQUENCE [LARGE SCALE GENOMIC DNA]</scope>
    <source>
        <strain evidence="3">ND90Pr / ATCC 201652</strain>
    </source>
</reference>
<evidence type="ECO:0000256" key="1">
    <source>
        <dbReference type="SAM" id="MobiDB-lite"/>
    </source>
</evidence>
<dbReference type="Gene3D" id="1.25.40.20">
    <property type="entry name" value="Ankyrin repeat-containing domain"/>
    <property type="match status" value="1"/>
</dbReference>
<dbReference type="HOGENOM" id="CLU_2867522_0_0_1"/>
<organism evidence="2 3">
    <name type="scientific">Cochliobolus sativus (strain ND90Pr / ATCC 201652)</name>
    <name type="common">Common root rot and spot blotch fungus</name>
    <name type="synonym">Bipolaris sorokiniana</name>
    <dbReference type="NCBI Taxonomy" id="665912"/>
    <lineage>
        <taxon>Eukaryota</taxon>
        <taxon>Fungi</taxon>
        <taxon>Dikarya</taxon>
        <taxon>Ascomycota</taxon>
        <taxon>Pezizomycotina</taxon>
        <taxon>Dothideomycetes</taxon>
        <taxon>Pleosporomycetidae</taxon>
        <taxon>Pleosporales</taxon>
        <taxon>Pleosporineae</taxon>
        <taxon>Pleosporaceae</taxon>
        <taxon>Bipolaris</taxon>
    </lineage>
</organism>
<dbReference type="SUPFAM" id="SSF48403">
    <property type="entry name" value="Ankyrin repeat"/>
    <property type="match status" value="1"/>
</dbReference>
<keyword evidence="3" id="KW-1185">Reference proteome</keyword>
<gene>
    <name evidence="2" type="ORF">COCSADRAFT_36851</name>
</gene>
<sequence length="64" mass="7086">MVQLLLDRGADVGAKTTKGKQARDLALSKKHMALVRLLDNAKKTKPVEEKSSKVVTKEEIQVQN</sequence>
<name>M2T5J1_COCSN</name>
<protein>
    <submittedName>
        <fullName evidence="2">Uncharacterized protein</fullName>
    </submittedName>
</protein>
<dbReference type="EMBL" id="KB445643">
    <property type="protein sequence ID" value="EMD64277.1"/>
    <property type="molecule type" value="Genomic_DNA"/>
</dbReference>
<evidence type="ECO:0000313" key="3">
    <source>
        <dbReference type="Proteomes" id="UP000016934"/>
    </source>
</evidence>
<dbReference type="AlphaFoldDB" id="M2T5J1"/>
<dbReference type="RefSeq" id="XP_007699808.1">
    <property type="nucleotide sequence ID" value="XM_007701618.1"/>
</dbReference>
<accession>M2T5J1</accession>